<organism evidence="1 2">
    <name type="scientific">Heracleum sosnowskyi</name>
    <dbReference type="NCBI Taxonomy" id="360622"/>
    <lineage>
        <taxon>Eukaryota</taxon>
        <taxon>Viridiplantae</taxon>
        <taxon>Streptophyta</taxon>
        <taxon>Embryophyta</taxon>
        <taxon>Tracheophyta</taxon>
        <taxon>Spermatophyta</taxon>
        <taxon>Magnoliopsida</taxon>
        <taxon>eudicotyledons</taxon>
        <taxon>Gunneridae</taxon>
        <taxon>Pentapetalae</taxon>
        <taxon>asterids</taxon>
        <taxon>campanulids</taxon>
        <taxon>Apiales</taxon>
        <taxon>Apiaceae</taxon>
        <taxon>Apioideae</taxon>
        <taxon>apioid superclade</taxon>
        <taxon>Tordylieae</taxon>
        <taxon>Tordyliinae</taxon>
        <taxon>Heracleum</taxon>
    </lineage>
</organism>
<reference evidence="1" key="2">
    <citation type="submission" date="2023-05" db="EMBL/GenBank/DDBJ databases">
        <authorList>
            <person name="Schelkunov M.I."/>
        </authorList>
    </citation>
    <scope>NUCLEOTIDE SEQUENCE</scope>
    <source>
        <strain evidence="1">Hsosn_3</strain>
        <tissue evidence="1">Leaf</tissue>
    </source>
</reference>
<evidence type="ECO:0000313" key="1">
    <source>
        <dbReference type="EMBL" id="KAK1351316.1"/>
    </source>
</evidence>
<protein>
    <submittedName>
        <fullName evidence="1">Uncharacterized protein</fullName>
    </submittedName>
</protein>
<dbReference type="AlphaFoldDB" id="A0AAD8LW65"/>
<evidence type="ECO:0000313" key="2">
    <source>
        <dbReference type="Proteomes" id="UP001237642"/>
    </source>
</evidence>
<proteinExistence type="predicted"/>
<reference evidence="1" key="1">
    <citation type="submission" date="2023-02" db="EMBL/GenBank/DDBJ databases">
        <title>Genome of toxic invasive species Heracleum sosnowskyi carries increased number of genes despite the absence of recent whole-genome duplications.</title>
        <authorList>
            <person name="Schelkunov M."/>
            <person name="Shtratnikova V."/>
            <person name="Makarenko M."/>
            <person name="Klepikova A."/>
            <person name="Omelchenko D."/>
            <person name="Novikova G."/>
            <person name="Obukhova E."/>
            <person name="Bogdanov V."/>
            <person name="Penin A."/>
            <person name="Logacheva M."/>
        </authorList>
    </citation>
    <scope>NUCLEOTIDE SEQUENCE</scope>
    <source>
        <strain evidence="1">Hsosn_3</strain>
        <tissue evidence="1">Leaf</tissue>
    </source>
</reference>
<comment type="caution">
    <text evidence="1">The sequence shown here is derived from an EMBL/GenBank/DDBJ whole genome shotgun (WGS) entry which is preliminary data.</text>
</comment>
<dbReference type="EMBL" id="JAUIZM010000046">
    <property type="protein sequence ID" value="KAK1351316.1"/>
    <property type="molecule type" value="Genomic_DNA"/>
</dbReference>
<keyword evidence="2" id="KW-1185">Reference proteome</keyword>
<sequence>MIPLDNEGENVGVVLQEDSLKSKKEELTDALCLLTEELYEEEERVQTLTEERDQFQEAHSDIEVGIVKLDAEKKEASVAFEAFNTAKEEFERISTHLLQLVKQKGGIANGDRNSTLTVKFEVIYELKDGGVDERRLVGAKLEKLAEGHTGTDTVTIVLHKQVITSRVGS</sequence>
<dbReference type="Proteomes" id="UP001237642">
    <property type="component" value="Unassembled WGS sequence"/>
</dbReference>
<name>A0AAD8LW65_9APIA</name>
<gene>
    <name evidence="1" type="ORF">POM88_054448</name>
</gene>
<accession>A0AAD8LW65</accession>